<evidence type="ECO:0000256" key="1">
    <source>
        <dbReference type="ARBA" id="ARBA00000085"/>
    </source>
</evidence>
<evidence type="ECO:0000256" key="3">
    <source>
        <dbReference type="ARBA" id="ARBA00022553"/>
    </source>
</evidence>
<evidence type="ECO:0000256" key="8">
    <source>
        <dbReference type="ARBA" id="ARBA00023012"/>
    </source>
</evidence>
<dbReference type="Gene3D" id="3.40.50.2300">
    <property type="match status" value="1"/>
</dbReference>
<dbReference type="Gene3D" id="3.30.565.10">
    <property type="entry name" value="Histidine kinase-like ATPase, C-terminal domain"/>
    <property type="match status" value="1"/>
</dbReference>
<dbReference type="Gene3D" id="3.30.450.20">
    <property type="entry name" value="PAS domain"/>
    <property type="match status" value="3"/>
</dbReference>
<dbReference type="SMART" id="SM00086">
    <property type="entry name" value="PAC"/>
    <property type="match status" value="3"/>
</dbReference>
<evidence type="ECO:0000256" key="6">
    <source>
        <dbReference type="ARBA" id="ARBA00022777"/>
    </source>
</evidence>
<dbReference type="Pfam" id="PF08448">
    <property type="entry name" value="PAS_4"/>
    <property type="match status" value="2"/>
</dbReference>
<dbReference type="PRINTS" id="PR00344">
    <property type="entry name" value="BCTRLSENSOR"/>
</dbReference>
<dbReference type="Pfam" id="PF02518">
    <property type="entry name" value="HATPase_c"/>
    <property type="match status" value="1"/>
</dbReference>
<feature type="domain" description="Histidine kinase" evidence="10">
    <location>
        <begin position="388"/>
        <end position="605"/>
    </location>
</feature>
<evidence type="ECO:0000259" key="12">
    <source>
        <dbReference type="PROSITE" id="PS50112"/>
    </source>
</evidence>
<evidence type="ECO:0000256" key="5">
    <source>
        <dbReference type="ARBA" id="ARBA00022741"/>
    </source>
</evidence>
<evidence type="ECO:0000259" key="13">
    <source>
        <dbReference type="PROSITE" id="PS50113"/>
    </source>
</evidence>
<dbReference type="SMART" id="SM00387">
    <property type="entry name" value="HATPase_c"/>
    <property type="match status" value="1"/>
</dbReference>
<dbReference type="PROSITE" id="PS50112">
    <property type="entry name" value="PAS"/>
    <property type="match status" value="1"/>
</dbReference>
<dbReference type="GO" id="GO:0005524">
    <property type="term" value="F:ATP binding"/>
    <property type="evidence" value="ECO:0007669"/>
    <property type="project" value="UniProtKB-KW"/>
</dbReference>
<dbReference type="InterPro" id="IPR003661">
    <property type="entry name" value="HisK_dim/P_dom"/>
</dbReference>
<dbReference type="InterPro" id="IPR035965">
    <property type="entry name" value="PAS-like_dom_sf"/>
</dbReference>
<dbReference type="EMBL" id="JACICF010000002">
    <property type="protein sequence ID" value="MBB3765017.1"/>
    <property type="molecule type" value="Genomic_DNA"/>
</dbReference>
<dbReference type="Pfam" id="PF00072">
    <property type="entry name" value="Response_reg"/>
    <property type="match status" value="1"/>
</dbReference>
<dbReference type="CDD" id="cd00156">
    <property type="entry name" value="REC"/>
    <property type="match status" value="1"/>
</dbReference>
<dbReference type="NCBIfam" id="TIGR00229">
    <property type="entry name" value="sensory_box"/>
    <property type="match status" value="2"/>
</dbReference>
<keyword evidence="4" id="KW-0808">Transferase</keyword>
<accession>A0A839Z4I6</accession>
<keyword evidence="5" id="KW-0547">Nucleotide-binding</keyword>
<dbReference type="InterPro" id="IPR011006">
    <property type="entry name" value="CheY-like_superfamily"/>
</dbReference>
<dbReference type="PROSITE" id="PS50113">
    <property type="entry name" value="PAC"/>
    <property type="match status" value="3"/>
</dbReference>
<keyword evidence="3 9" id="KW-0597">Phosphoprotein</keyword>
<feature type="domain" description="PAC" evidence="13">
    <location>
        <begin position="324"/>
        <end position="375"/>
    </location>
</feature>
<dbReference type="InterPro" id="IPR001610">
    <property type="entry name" value="PAC"/>
</dbReference>
<dbReference type="InterPro" id="IPR036890">
    <property type="entry name" value="HATPase_C_sf"/>
</dbReference>
<protein>
    <recommendedName>
        <fullName evidence="2">histidine kinase</fullName>
        <ecNumber evidence="2">2.7.13.3</ecNumber>
    </recommendedName>
</protein>
<dbReference type="Pfam" id="PF00512">
    <property type="entry name" value="HisKA"/>
    <property type="match status" value="1"/>
</dbReference>
<evidence type="ECO:0000256" key="9">
    <source>
        <dbReference type="PROSITE-ProRule" id="PRU00169"/>
    </source>
</evidence>
<feature type="domain" description="PAC" evidence="13">
    <location>
        <begin position="59"/>
        <end position="111"/>
    </location>
</feature>
<reference evidence="14 15" key="1">
    <citation type="submission" date="2020-08" db="EMBL/GenBank/DDBJ databases">
        <title>Genomic Encyclopedia of Type Strains, Phase IV (KMG-IV): sequencing the most valuable type-strain genomes for metagenomic binning, comparative biology and taxonomic classification.</title>
        <authorList>
            <person name="Goeker M."/>
        </authorList>
    </citation>
    <scope>NUCLEOTIDE SEQUENCE [LARGE SCALE GENOMIC DNA]</scope>
    <source>
        <strain evidence="14 15">DSM 24194</strain>
    </source>
</reference>
<dbReference type="InterPro" id="IPR036097">
    <property type="entry name" value="HisK_dim/P_sf"/>
</dbReference>
<dbReference type="InterPro" id="IPR001789">
    <property type="entry name" value="Sig_transdc_resp-reg_receiver"/>
</dbReference>
<evidence type="ECO:0000256" key="4">
    <source>
        <dbReference type="ARBA" id="ARBA00022679"/>
    </source>
</evidence>
<dbReference type="AlphaFoldDB" id="A0A839Z4I6"/>
<dbReference type="PANTHER" id="PTHR43065">
    <property type="entry name" value="SENSOR HISTIDINE KINASE"/>
    <property type="match status" value="1"/>
</dbReference>
<dbReference type="InterPro" id="IPR000014">
    <property type="entry name" value="PAS"/>
</dbReference>
<dbReference type="Gene3D" id="1.10.287.130">
    <property type="match status" value="1"/>
</dbReference>
<dbReference type="PROSITE" id="PS50109">
    <property type="entry name" value="HIS_KIN"/>
    <property type="match status" value="1"/>
</dbReference>
<dbReference type="PROSITE" id="PS50110">
    <property type="entry name" value="RESPONSE_REGULATORY"/>
    <property type="match status" value="1"/>
</dbReference>
<comment type="catalytic activity">
    <reaction evidence="1">
        <text>ATP + protein L-histidine = ADP + protein N-phospho-L-histidine.</text>
        <dbReference type="EC" id="2.7.13.3"/>
    </reaction>
</comment>
<dbReference type="Proteomes" id="UP000578569">
    <property type="component" value="Unassembled WGS sequence"/>
</dbReference>
<feature type="domain" description="PAS" evidence="12">
    <location>
        <begin position="112"/>
        <end position="182"/>
    </location>
</feature>
<feature type="domain" description="PAC" evidence="13">
    <location>
        <begin position="185"/>
        <end position="237"/>
    </location>
</feature>
<sequence>MMAFCSTDLQFRFVNRPLADWFECPRSQLLGRSIKDVMNARTYETRRPLLEAAAKGQRQLFVAEFHHPTRGLLTTRSEYIPHYDARGEIAGIVLVIQDVSEQRSTEIALRESEARFRRIADSAPVLMWVSRKDGSRDFANEACREYFGDTVVDDPRSDWTDRIHPDDRGRVVETIRSAREKGTAYDLIGRLKTREGEYRWLHAVGQPRFDPEGNFIGHIGTASDVTGTKEAELELRREVADQQGELAQTEARFQAVFESLEMVGIMALDGSYLEVNRSVVEGLGITIEEMRGHKPWEIAAFAPFDDSKEKLVDMVERAAAGESVTGEMTIRTIEGDNQIMVTIKPVTDADGKPLFLVGEGRDVTELKIAQDQLRQAQKMEALGQLTGGIAHDFNNLLTVVVGGLDLIAKRVEDEKLKRYAENALSAAERGARLTGQLLAFSRTQRLEVAPVTVGRLIEEMRPLLRNVLGPGIEKQFDFQDQDMKVMADSTQLEVAILNLAINARDAMTDGGLLRFASRRVTVSEDHELEPGDYIELSIADTGEGMPQDVVDRAFDPFFTTKEVGKGTGLGLSMVYGMARQSGGTARIASMPGEGTTVLLYLRNADDKDEGRGVPVSGSLKPRCDTRGKKVLVVDDDEQVRSYICASLDESGYAFAEAADGETAMKLLKQFEPDVVILDYIMPGRSGAEIAAAMLEKDPDLPILFVSGYNETDAIREAAPDAALLAKPFRPDALDAAICDLLGD</sequence>
<evidence type="ECO:0000256" key="7">
    <source>
        <dbReference type="ARBA" id="ARBA00022840"/>
    </source>
</evidence>
<comment type="caution">
    <text evidence="14">The sequence shown here is derived from an EMBL/GenBank/DDBJ whole genome shotgun (WGS) entry which is preliminary data.</text>
</comment>
<evidence type="ECO:0000313" key="14">
    <source>
        <dbReference type="EMBL" id="MBB3765017.1"/>
    </source>
</evidence>
<dbReference type="InterPro" id="IPR013655">
    <property type="entry name" value="PAS_fold_3"/>
</dbReference>
<dbReference type="CDD" id="cd00082">
    <property type="entry name" value="HisKA"/>
    <property type="match status" value="1"/>
</dbReference>
<keyword evidence="7" id="KW-0067">ATP-binding</keyword>
<dbReference type="SUPFAM" id="SSF55874">
    <property type="entry name" value="ATPase domain of HSP90 chaperone/DNA topoisomerase II/histidine kinase"/>
    <property type="match status" value="1"/>
</dbReference>
<proteinExistence type="predicted"/>
<dbReference type="InterPro" id="IPR004358">
    <property type="entry name" value="Sig_transdc_His_kin-like_C"/>
</dbReference>
<dbReference type="SUPFAM" id="SSF55785">
    <property type="entry name" value="PYP-like sensor domain (PAS domain)"/>
    <property type="match status" value="3"/>
</dbReference>
<keyword evidence="6" id="KW-0418">Kinase</keyword>
<keyword evidence="8" id="KW-0902">Two-component regulatory system</keyword>
<evidence type="ECO:0000256" key="2">
    <source>
        <dbReference type="ARBA" id="ARBA00012438"/>
    </source>
</evidence>
<dbReference type="SMART" id="SM00091">
    <property type="entry name" value="PAS"/>
    <property type="match status" value="2"/>
</dbReference>
<dbReference type="SMART" id="SM00448">
    <property type="entry name" value="REC"/>
    <property type="match status" value="1"/>
</dbReference>
<evidence type="ECO:0000259" key="10">
    <source>
        <dbReference type="PROSITE" id="PS50109"/>
    </source>
</evidence>
<evidence type="ECO:0000313" key="15">
    <source>
        <dbReference type="Proteomes" id="UP000578569"/>
    </source>
</evidence>
<name>A0A839Z4I6_9SPHN</name>
<evidence type="ECO:0000259" key="11">
    <source>
        <dbReference type="PROSITE" id="PS50110"/>
    </source>
</evidence>
<dbReference type="Pfam" id="PF08447">
    <property type="entry name" value="PAS_3"/>
    <property type="match status" value="1"/>
</dbReference>
<dbReference type="SUPFAM" id="SSF47384">
    <property type="entry name" value="Homodimeric domain of signal transducing histidine kinase"/>
    <property type="match status" value="1"/>
</dbReference>
<dbReference type="InterPro" id="IPR000700">
    <property type="entry name" value="PAS-assoc_C"/>
</dbReference>
<dbReference type="SUPFAM" id="SSF52172">
    <property type="entry name" value="CheY-like"/>
    <property type="match status" value="1"/>
</dbReference>
<keyword evidence="15" id="KW-1185">Reference proteome</keyword>
<dbReference type="CDD" id="cd00130">
    <property type="entry name" value="PAS"/>
    <property type="match status" value="3"/>
</dbReference>
<dbReference type="InterPro" id="IPR013656">
    <property type="entry name" value="PAS_4"/>
</dbReference>
<gene>
    <name evidence="14" type="ORF">FHS50_002079</name>
</gene>
<organism evidence="14 15">
    <name type="scientific">Sphingomicrobium lutaoense</name>
    <dbReference type="NCBI Taxonomy" id="515949"/>
    <lineage>
        <taxon>Bacteria</taxon>
        <taxon>Pseudomonadati</taxon>
        <taxon>Pseudomonadota</taxon>
        <taxon>Alphaproteobacteria</taxon>
        <taxon>Sphingomonadales</taxon>
        <taxon>Sphingomonadaceae</taxon>
        <taxon>Sphingomicrobium</taxon>
    </lineage>
</organism>
<dbReference type="GO" id="GO:0000155">
    <property type="term" value="F:phosphorelay sensor kinase activity"/>
    <property type="evidence" value="ECO:0007669"/>
    <property type="project" value="InterPro"/>
</dbReference>
<feature type="domain" description="Response regulatory" evidence="11">
    <location>
        <begin position="629"/>
        <end position="741"/>
    </location>
</feature>
<dbReference type="PANTHER" id="PTHR43065:SF46">
    <property type="entry name" value="C4-DICARBOXYLATE TRANSPORT SENSOR PROTEIN DCTB"/>
    <property type="match status" value="1"/>
</dbReference>
<dbReference type="InterPro" id="IPR005467">
    <property type="entry name" value="His_kinase_dom"/>
</dbReference>
<dbReference type="InterPro" id="IPR003594">
    <property type="entry name" value="HATPase_dom"/>
</dbReference>
<feature type="modified residue" description="4-aspartylphosphate" evidence="9">
    <location>
        <position position="678"/>
    </location>
</feature>
<dbReference type="SMART" id="SM00388">
    <property type="entry name" value="HisKA"/>
    <property type="match status" value="1"/>
</dbReference>
<dbReference type="FunFam" id="3.30.450.20:FF:000099">
    <property type="entry name" value="Sensory box sensor histidine kinase"/>
    <property type="match status" value="1"/>
</dbReference>
<dbReference type="EC" id="2.7.13.3" evidence="2"/>